<dbReference type="CDD" id="cd06911">
    <property type="entry name" value="VirB9_CagX_TrbG"/>
    <property type="match status" value="1"/>
</dbReference>
<evidence type="ECO:0000313" key="3">
    <source>
        <dbReference type="EMBL" id="MEK8034264.1"/>
    </source>
</evidence>
<comment type="caution">
    <text evidence="3">The sequence shown here is derived from an EMBL/GenBank/DDBJ whole genome shotgun (WGS) entry which is preliminary data.</text>
</comment>
<protein>
    <submittedName>
        <fullName evidence="3">TrbG/VirB9 family P-type conjugative transfer protein</fullName>
    </submittedName>
</protein>
<proteinExistence type="inferred from homology"/>
<accession>A0ABU9BWY0</accession>
<reference evidence="3 4" key="1">
    <citation type="submission" date="2024-04" db="EMBL/GenBank/DDBJ databases">
        <title>Novel species of the genus Ideonella isolated from streams.</title>
        <authorList>
            <person name="Lu H."/>
        </authorList>
    </citation>
    <scope>NUCLEOTIDE SEQUENCE [LARGE SCALE GENOMIC DNA]</scope>
    <source>
        <strain evidence="3 4">DXS29W</strain>
    </source>
</reference>
<comment type="similarity">
    <text evidence="1">Belongs to the TrbG/VirB9 family.</text>
</comment>
<evidence type="ECO:0000256" key="2">
    <source>
        <dbReference type="ARBA" id="ARBA00022729"/>
    </source>
</evidence>
<name>A0ABU9BWY0_9BURK</name>
<dbReference type="InterPro" id="IPR033645">
    <property type="entry name" value="VirB9/CagX/TrbG_C"/>
</dbReference>
<gene>
    <name evidence="3" type="ORF">AACH06_25845</name>
</gene>
<evidence type="ECO:0000256" key="1">
    <source>
        <dbReference type="ARBA" id="ARBA00006135"/>
    </source>
</evidence>
<dbReference type="RefSeq" id="WP_341428691.1">
    <property type="nucleotide sequence ID" value="NZ_JBBUTG010000026.1"/>
</dbReference>
<evidence type="ECO:0000313" key="4">
    <source>
        <dbReference type="Proteomes" id="UP001371218"/>
    </source>
</evidence>
<dbReference type="InterPro" id="IPR010258">
    <property type="entry name" value="Conjugal_tfr_TrbG/VirB9/CagX"/>
</dbReference>
<dbReference type="Proteomes" id="UP001371218">
    <property type="component" value="Unassembled WGS sequence"/>
</dbReference>
<dbReference type="Gene3D" id="2.60.40.2500">
    <property type="match status" value="1"/>
</dbReference>
<dbReference type="Pfam" id="PF03524">
    <property type="entry name" value="CagX"/>
    <property type="match status" value="1"/>
</dbReference>
<keyword evidence="2" id="KW-0732">Signal</keyword>
<dbReference type="EMBL" id="JBBUTG010000026">
    <property type="protein sequence ID" value="MEK8034264.1"/>
    <property type="molecule type" value="Genomic_DNA"/>
</dbReference>
<dbReference type="InterPro" id="IPR038161">
    <property type="entry name" value="VirB9/CagX/TrbG_C_sf"/>
</dbReference>
<sequence length="294" mass="32155">MVKSATSKKAAAGAGSPGDEARVRRVVFEEGRVIEVDVAQGMVTHLVLADDEQLEFPPAMGRGSDCRRPTDPWCVAATGRDIFIKPRVPFGHSNMDLVTTRRRYVFMFNVLPVDRASDATLQLNVDLPPPPPPPPAPVAKPAFSLEDFVAQVPRGPSVQDLIASRMSVLPAVRNTDYSVAEGRDSEDIVPAMVFDDGKQTYFSFPNNRPMPTVFQVSANQVEEMVNVMVRDDMLVADRVAKKFYLRLGNSVVAIVNERFDLDGVPAKNGTTVPGVARVVRTPGPYETPSTEMTQ</sequence>
<keyword evidence="4" id="KW-1185">Reference proteome</keyword>
<organism evidence="3 4">
    <name type="scientific">Ideonella lacteola</name>
    <dbReference type="NCBI Taxonomy" id="2984193"/>
    <lineage>
        <taxon>Bacteria</taxon>
        <taxon>Pseudomonadati</taxon>
        <taxon>Pseudomonadota</taxon>
        <taxon>Betaproteobacteria</taxon>
        <taxon>Burkholderiales</taxon>
        <taxon>Sphaerotilaceae</taxon>
        <taxon>Ideonella</taxon>
    </lineage>
</organism>